<keyword evidence="2" id="KW-1185">Reference proteome</keyword>
<organism evidence="1 2">
    <name type="scientific">Parnassius mnemosyne</name>
    <name type="common">clouded apollo</name>
    <dbReference type="NCBI Taxonomy" id="213953"/>
    <lineage>
        <taxon>Eukaryota</taxon>
        <taxon>Metazoa</taxon>
        <taxon>Ecdysozoa</taxon>
        <taxon>Arthropoda</taxon>
        <taxon>Hexapoda</taxon>
        <taxon>Insecta</taxon>
        <taxon>Pterygota</taxon>
        <taxon>Neoptera</taxon>
        <taxon>Endopterygota</taxon>
        <taxon>Lepidoptera</taxon>
        <taxon>Glossata</taxon>
        <taxon>Ditrysia</taxon>
        <taxon>Papilionoidea</taxon>
        <taxon>Papilionidae</taxon>
        <taxon>Parnassiinae</taxon>
        <taxon>Parnassini</taxon>
        <taxon>Parnassius</taxon>
        <taxon>Driopa</taxon>
    </lineage>
</organism>
<protein>
    <submittedName>
        <fullName evidence="1">Uncharacterized protein</fullName>
    </submittedName>
</protein>
<accession>A0AAV1M2N9</accession>
<sequence length="108" mass="12088">MGGIVYIHWLIVTRFSSTYMAGDFNKWILQCLPIATVNNICFRIFVVHNFHVIDSRARADRTLAIMKFNDAADEGSARYVSTLPTAPLINTYLSALSACQSAKCLNIE</sequence>
<dbReference type="EMBL" id="CAVLGL010000137">
    <property type="protein sequence ID" value="CAK1601943.1"/>
    <property type="molecule type" value="Genomic_DNA"/>
</dbReference>
<proteinExistence type="predicted"/>
<dbReference type="Proteomes" id="UP001314205">
    <property type="component" value="Unassembled WGS sequence"/>
</dbReference>
<gene>
    <name evidence="1" type="ORF">PARMNEM_LOCUS20505</name>
</gene>
<evidence type="ECO:0000313" key="1">
    <source>
        <dbReference type="EMBL" id="CAK1601943.1"/>
    </source>
</evidence>
<reference evidence="1 2" key="1">
    <citation type="submission" date="2023-11" db="EMBL/GenBank/DDBJ databases">
        <authorList>
            <person name="Hedman E."/>
            <person name="Englund M."/>
            <person name="Stromberg M."/>
            <person name="Nyberg Akerstrom W."/>
            <person name="Nylinder S."/>
            <person name="Jareborg N."/>
            <person name="Kallberg Y."/>
            <person name="Kronander E."/>
        </authorList>
    </citation>
    <scope>NUCLEOTIDE SEQUENCE [LARGE SCALE GENOMIC DNA]</scope>
</reference>
<name>A0AAV1M2N9_9NEOP</name>
<evidence type="ECO:0000313" key="2">
    <source>
        <dbReference type="Proteomes" id="UP001314205"/>
    </source>
</evidence>
<dbReference type="AlphaFoldDB" id="A0AAV1M2N9"/>
<comment type="caution">
    <text evidence="1">The sequence shown here is derived from an EMBL/GenBank/DDBJ whole genome shotgun (WGS) entry which is preliminary data.</text>
</comment>